<gene>
    <name evidence="2" type="ORF">TCEB3V08_LOCUS13745</name>
</gene>
<name>A0A7R9HEX2_TIMCR</name>
<organism evidence="2">
    <name type="scientific">Timema cristinae</name>
    <name type="common">Walking stick</name>
    <dbReference type="NCBI Taxonomy" id="61476"/>
    <lineage>
        <taxon>Eukaryota</taxon>
        <taxon>Metazoa</taxon>
        <taxon>Ecdysozoa</taxon>
        <taxon>Arthropoda</taxon>
        <taxon>Hexapoda</taxon>
        <taxon>Insecta</taxon>
        <taxon>Pterygota</taxon>
        <taxon>Neoptera</taxon>
        <taxon>Polyneoptera</taxon>
        <taxon>Phasmatodea</taxon>
        <taxon>Timematodea</taxon>
        <taxon>Timematoidea</taxon>
        <taxon>Timematidae</taxon>
        <taxon>Timema</taxon>
    </lineage>
</organism>
<dbReference type="AlphaFoldDB" id="A0A7R9HEX2"/>
<accession>A0A7R9HEX2</accession>
<reference evidence="2" key="1">
    <citation type="submission" date="2020-11" db="EMBL/GenBank/DDBJ databases">
        <authorList>
            <person name="Tran Van P."/>
        </authorList>
    </citation>
    <scope>NUCLEOTIDE SEQUENCE</scope>
</reference>
<protein>
    <submittedName>
        <fullName evidence="2">Uncharacterized protein</fullName>
    </submittedName>
</protein>
<proteinExistence type="predicted"/>
<feature type="region of interest" description="Disordered" evidence="1">
    <location>
        <begin position="1"/>
        <end position="33"/>
    </location>
</feature>
<feature type="compositionally biased region" description="Polar residues" evidence="1">
    <location>
        <begin position="14"/>
        <end position="33"/>
    </location>
</feature>
<feature type="compositionally biased region" description="Basic and acidic residues" evidence="1">
    <location>
        <begin position="1"/>
        <end position="11"/>
    </location>
</feature>
<evidence type="ECO:0000313" key="2">
    <source>
        <dbReference type="EMBL" id="CAD7419365.1"/>
    </source>
</evidence>
<dbReference type="EMBL" id="OC350117">
    <property type="protein sequence ID" value="CAD7419365.1"/>
    <property type="molecule type" value="Genomic_DNA"/>
</dbReference>
<evidence type="ECO:0000256" key="1">
    <source>
        <dbReference type="SAM" id="MobiDB-lite"/>
    </source>
</evidence>
<sequence>MTTSSRREGSRSSHTPVTSSGHTRTGSMTSNRTVWIFPGTFPTQSSAMRNESWRSFLT</sequence>